<dbReference type="Proteomes" id="UP000789390">
    <property type="component" value="Unassembled WGS sequence"/>
</dbReference>
<dbReference type="EMBL" id="CAKKLH010000072">
    <property type="protein sequence ID" value="CAH0102057.1"/>
    <property type="molecule type" value="Genomic_DNA"/>
</dbReference>
<gene>
    <name evidence="1" type="ORF">DGAL_LOCUS4435</name>
</gene>
<comment type="caution">
    <text evidence="1">The sequence shown here is derived from an EMBL/GenBank/DDBJ whole genome shotgun (WGS) entry which is preliminary data.</text>
</comment>
<evidence type="ECO:0000313" key="1">
    <source>
        <dbReference type="EMBL" id="CAH0102057.1"/>
    </source>
</evidence>
<reference evidence="1" key="1">
    <citation type="submission" date="2021-11" db="EMBL/GenBank/DDBJ databases">
        <authorList>
            <person name="Schell T."/>
        </authorList>
    </citation>
    <scope>NUCLEOTIDE SEQUENCE</scope>
    <source>
        <strain evidence="1">M5</strain>
    </source>
</reference>
<sequence length="108" mass="12315">MLRIGNIASVRFRANNSNDANEYGYQEYQPIIDPTKGMASTELSQETYYILLKFSNVELGMGILDFIKFHCTSWFVLKSDSSAETDKVCVANFYVAKRSQVFLQVSCF</sequence>
<evidence type="ECO:0000313" key="2">
    <source>
        <dbReference type="Proteomes" id="UP000789390"/>
    </source>
</evidence>
<name>A0A8J2RH46_9CRUS</name>
<accession>A0A8J2RH46</accession>
<organism evidence="1 2">
    <name type="scientific">Daphnia galeata</name>
    <dbReference type="NCBI Taxonomy" id="27404"/>
    <lineage>
        <taxon>Eukaryota</taxon>
        <taxon>Metazoa</taxon>
        <taxon>Ecdysozoa</taxon>
        <taxon>Arthropoda</taxon>
        <taxon>Crustacea</taxon>
        <taxon>Branchiopoda</taxon>
        <taxon>Diplostraca</taxon>
        <taxon>Cladocera</taxon>
        <taxon>Anomopoda</taxon>
        <taxon>Daphniidae</taxon>
        <taxon>Daphnia</taxon>
    </lineage>
</organism>
<protein>
    <submittedName>
        <fullName evidence="1">Uncharacterized protein</fullName>
    </submittedName>
</protein>
<dbReference type="AlphaFoldDB" id="A0A8J2RH46"/>
<proteinExistence type="predicted"/>
<keyword evidence="2" id="KW-1185">Reference proteome</keyword>